<dbReference type="Proteomes" id="UP000323646">
    <property type="component" value="Unassembled WGS sequence"/>
</dbReference>
<dbReference type="RefSeq" id="WP_149170414.1">
    <property type="nucleotide sequence ID" value="NZ_VTOY01000001.1"/>
</dbReference>
<organism evidence="1 2">
    <name type="scientific">Selenomonas ruminis</name>
    <dbReference type="NCBI Taxonomy" id="2593411"/>
    <lineage>
        <taxon>Bacteria</taxon>
        <taxon>Bacillati</taxon>
        <taxon>Bacillota</taxon>
        <taxon>Negativicutes</taxon>
        <taxon>Selenomonadales</taxon>
        <taxon>Selenomonadaceae</taxon>
        <taxon>Selenomonas</taxon>
    </lineage>
</organism>
<gene>
    <name evidence="1" type="ORF">FZ040_01760</name>
</gene>
<name>A0A5D6W8H9_9FIRM</name>
<sequence length="129" mass="15461">MYYVFSALLILLCLVFLLEMYHSLKRSSAACRLIETYRDDLQNQKLIEEIYAYCQKDWKLRRIIKANDVTTADIEKIYQKLLQWGNFHKGHRFVPITSFFYVNTFDYLVKHKNDEAKSLTMHCMNALHI</sequence>
<proteinExistence type="predicted"/>
<evidence type="ECO:0000313" key="2">
    <source>
        <dbReference type="Proteomes" id="UP000323646"/>
    </source>
</evidence>
<comment type="caution">
    <text evidence="1">The sequence shown here is derived from an EMBL/GenBank/DDBJ whole genome shotgun (WGS) entry which is preliminary data.</text>
</comment>
<dbReference type="OrthoDB" id="1669216at2"/>
<protein>
    <submittedName>
        <fullName evidence="1">Uncharacterized protein</fullName>
    </submittedName>
</protein>
<keyword evidence="2" id="KW-1185">Reference proteome</keyword>
<dbReference type="AlphaFoldDB" id="A0A5D6W8H9"/>
<evidence type="ECO:0000313" key="1">
    <source>
        <dbReference type="EMBL" id="TYZ24791.1"/>
    </source>
</evidence>
<accession>A0A5D6W8H9</accession>
<dbReference type="EMBL" id="VTOY01000001">
    <property type="protein sequence ID" value="TYZ24791.1"/>
    <property type="molecule type" value="Genomic_DNA"/>
</dbReference>
<reference evidence="1 2" key="1">
    <citation type="submission" date="2019-08" db="EMBL/GenBank/DDBJ databases">
        <title>Selenomonas sp. mPRGC5 and Selenomonas sp. mPRGC8 isolated from ruminal fluid of dairy goat (Capra hircus).</title>
        <authorList>
            <person name="Poothong S."/>
            <person name="Nuengjamnong C."/>
            <person name="Tanasupawat S."/>
        </authorList>
    </citation>
    <scope>NUCLEOTIDE SEQUENCE [LARGE SCALE GENOMIC DNA]</scope>
    <source>
        <strain evidence="2">mPRGC5</strain>
    </source>
</reference>